<comment type="function">
    <text evidence="5">Modulates RecA activity.</text>
</comment>
<dbReference type="InterPro" id="IPR053926">
    <property type="entry name" value="RecX_HTH_1st"/>
</dbReference>
<dbReference type="GO" id="GO:0006282">
    <property type="term" value="P:regulation of DNA repair"/>
    <property type="evidence" value="ECO:0007669"/>
    <property type="project" value="UniProtKB-UniRule"/>
</dbReference>
<keyword evidence="10" id="KW-1185">Reference proteome</keyword>
<reference evidence="9" key="2">
    <citation type="submission" date="2020-09" db="EMBL/GenBank/DDBJ databases">
        <authorList>
            <person name="Sun Q."/>
            <person name="Zhou Y."/>
        </authorList>
    </citation>
    <scope>NUCLEOTIDE SEQUENCE</scope>
    <source>
        <strain evidence="9">CGMCC 1.12195</strain>
    </source>
</reference>
<name>A0A917MEK7_9SPHI</name>
<dbReference type="RefSeq" id="WP_188506938.1">
    <property type="nucleotide sequence ID" value="NZ_BMER01000003.1"/>
</dbReference>
<dbReference type="InterPro" id="IPR053925">
    <property type="entry name" value="RecX_HTH_3rd"/>
</dbReference>
<evidence type="ECO:0000313" key="9">
    <source>
        <dbReference type="EMBL" id="GGG93481.1"/>
    </source>
</evidence>
<dbReference type="InterPro" id="IPR053924">
    <property type="entry name" value="RecX_HTH_2nd"/>
</dbReference>
<evidence type="ECO:0000256" key="5">
    <source>
        <dbReference type="HAMAP-Rule" id="MF_01114"/>
    </source>
</evidence>
<evidence type="ECO:0000256" key="4">
    <source>
        <dbReference type="ARBA" id="ARBA00022490"/>
    </source>
</evidence>
<organism evidence="9 10">
    <name type="scientific">Parapedobacter pyrenivorans</name>
    <dbReference type="NCBI Taxonomy" id="1305674"/>
    <lineage>
        <taxon>Bacteria</taxon>
        <taxon>Pseudomonadati</taxon>
        <taxon>Bacteroidota</taxon>
        <taxon>Sphingobacteriia</taxon>
        <taxon>Sphingobacteriales</taxon>
        <taxon>Sphingobacteriaceae</taxon>
        <taxon>Parapedobacter</taxon>
    </lineage>
</organism>
<reference evidence="9" key="1">
    <citation type="journal article" date="2014" name="Int. J. Syst. Evol. Microbiol.">
        <title>Complete genome sequence of Corynebacterium casei LMG S-19264T (=DSM 44701T), isolated from a smear-ripened cheese.</title>
        <authorList>
            <consortium name="US DOE Joint Genome Institute (JGI-PGF)"/>
            <person name="Walter F."/>
            <person name="Albersmeier A."/>
            <person name="Kalinowski J."/>
            <person name="Ruckert C."/>
        </authorList>
    </citation>
    <scope>NUCLEOTIDE SEQUENCE</scope>
    <source>
        <strain evidence="9">CGMCC 1.12195</strain>
    </source>
</reference>
<dbReference type="PANTHER" id="PTHR33602:SF1">
    <property type="entry name" value="REGULATORY PROTEIN RECX FAMILY PROTEIN"/>
    <property type="match status" value="1"/>
</dbReference>
<sequence length="162" mass="18956">MDDLTSNNRKTFTPQQAKSKAEAYCAYQERSQQEVRDKLYFWGLHQAAVEQIIAELIGENYLNEERFAMVYTSGKFRMKGWGRHKIKQGLVQKQVSPPLVRIALASLDQREYRSKLHGLLQAKARLEKEKHPYKRKNKLLRYALGKGFESELILELLNDNEL</sequence>
<dbReference type="PANTHER" id="PTHR33602">
    <property type="entry name" value="REGULATORY PROTEIN RECX FAMILY PROTEIN"/>
    <property type="match status" value="1"/>
</dbReference>
<feature type="domain" description="RecX first three-helical" evidence="8">
    <location>
        <begin position="17"/>
        <end position="56"/>
    </location>
</feature>
<evidence type="ECO:0000313" key="10">
    <source>
        <dbReference type="Proteomes" id="UP000660862"/>
    </source>
</evidence>
<feature type="domain" description="RecX second three-helical" evidence="6">
    <location>
        <begin position="63"/>
        <end position="104"/>
    </location>
</feature>
<comment type="similarity">
    <text evidence="2 5">Belongs to the RecX family.</text>
</comment>
<dbReference type="EMBL" id="BMER01000003">
    <property type="protein sequence ID" value="GGG93481.1"/>
    <property type="molecule type" value="Genomic_DNA"/>
</dbReference>
<dbReference type="GO" id="GO:0005737">
    <property type="term" value="C:cytoplasm"/>
    <property type="evidence" value="ECO:0007669"/>
    <property type="project" value="UniProtKB-SubCell"/>
</dbReference>
<evidence type="ECO:0000259" key="7">
    <source>
        <dbReference type="Pfam" id="PF21981"/>
    </source>
</evidence>
<gene>
    <name evidence="5 9" type="primary">recX</name>
    <name evidence="9" type="ORF">GCM10007415_30500</name>
</gene>
<comment type="subcellular location">
    <subcellularLocation>
        <location evidence="1 5">Cytoplasm</location>
    </subcellularLocation>
</comment>
<dbReference type="Pfam" id="PF02631">
    <property type="entry name" value="RecX_HTH2"/>
    <property type="match status" value="1"/>
</dbReference>
<dbReference type="Proteomes" id="UP000660862">
    <property type="component" value="Unassembled WGS sequence"/>
</dbReference>
<dbReference type="HAMAP" id="MF_01114">
    <property type="entry name" value="RecX"/>
    <property type="match status" value="1"/>
</dbReference>
<dbReference type="Pfam" id="PF21981">
    <property type="entry name" value="RecX_HTH3"/>
    <property type="match status" value="1"/>
</dbReference>
<dbReference type="InterPro" id="IPR003783">
    <property type="entry name" value="Regulatory_RecX"/>
</dbReference>
<dbReference type="Gene3D" id="1.10.10.10">
    <property type="entry name" value="Winged helix-like DNA-binding domain superfamily/Winged helix DNA-binding domain"/>
    <property type="match status" value="2"/>
</dbReference>
<dbReference type="InterPro" id="IPR036388">
    <property type="entry name" value="WH-like_DNA-bd_sf"/>
</dbReference>
<comment type="caution">
    <text evidence="9">The sequence shown here is derived from an EMBL/GenBank/DDBJ whole genome shotgun (WGS) entry which is preliminary data.</text>
</comment>
<evidence type="ECO:0000256" key="2">
    <source>
        <dbReference type="ARBA" id="ARBA00009695"/>
    </source>
</evidence>
<evidence type="ECO:0000256" key="1">
    <source>
        <dbReference type="ARBA" id="ARBA00004496"/>
    </source>
</evidence>
<evidence type="ECO:0000256" key="3">
    <source>
        <dbReference type="ARBA" id="ARBA00018111"/>
    </source>
</evidence>
<keyword evidence="4 5" id="KW-0963">Cytoplasm</keyword>
<dbReference type="Pfam" id="PF21982">
    <property type="entry name" value="RecX_HTH1"/>
    <property type="match status" value="1"/>
</dbReference>
<evidence type="ECO:0000259" key="8">
    <source>
        <dbReference type="Pfam" id="PF21982"/>
    </source>
</evidence>
<dbReference type="AlphaFoldDB" id="A0A917MEK7"/>
<accession>A0A917MEK7</accession>
<proteinExistence type="inferred from homology"/>
<feature type="domain" description="RecX third three-helical" evidence="7">
    <location>
        <begin position="114"/>
        <end position="156"/>
    </location>
</feature>
<evidence type="ECO:0000259" key="6">
    <source>
        <dbReference type="Pfam" id="PF02631"/>
    </source>
</evidence>
<protein>
    <recommendedName>
        <fullName evidence="3 5">Regulatory protein RecX</fullName>
    </recommendedName>
</protein>